<dbReference type="GO" id="GO:0004477">
    <property type="term" value="F:methenyltetrahydrofolate cyclohydrolase activity"/>
    <property type="evidence" value="ECO:0007669"/>
    <property type="project" value="UniProtKB-UniRule"/>
</dbReference>
<evidence type="ECO:0000256" key="5">
    <source>
        <dbReference type="ARBA" id="ARBA00022755"/>
    </source>
</evidence>
<evidence type="ECO:0000256" key="7">
    <source>
        <dbReference type="ARBA" id="ARBA00022857"/>
    </source>
</evidence>
<evidence type="ECO:0000256" key="11">
    <source>
        <dbReference type="ARBA" id="ARBA00023268"/>
    </source>
</evidence>
<dbReference type="HOGENOM" id="CLU_034045_2_1_0"/>
<dbReference type="PRINTS" id="PR00085">
    <property type="entry name" value="THFDHDRGNASE"/>
</dbReference>
<evidence type="ECO:0000256" key="2">
    <source>
        <dbReference type="ARBA" id="ARBA00011738"/>
    </source>
</evidence>
<dbReference type="SUPFAM" id="SSF53223">
    <property type="entry name" value="Aminoacid dehydrogenase-like, N-terminal domain"/>
    <property type="match status" value="1"/>
</dbReference>
<dbReference type="PROSITE" id="PS00767">
    <property type="entry name" value="THF_DHG_CYH_2"/>
    <property type="match status" value="1"/>
</dbReference>
<dbReference type="GO" id="GO:0035999">
    <property type="term" value="P:tetrahydrofolate interconversion"/>
    <property type="evidence" value="ECO:0007669"/>
    <property type="project" value="UniProtKB-UniRule"/>
</dbReference>
<dbReference type="UniPathway" id="UPA00193"/>
<evidence type="ECO:0000256" key="10">
    <source>
        <dbReference type="ARBA" id="ARBA00023167"/>
    </source>
</evidence>
<dbReference type="GO" id="GO:0000105">
    <property type="term" value="P:L-histidine biosynthetic process"/>
    <property type="evidence" value="ECO:0007669"/>
    <property type="project" value="UniProtKB-KW"/>
</dbReference>
<dbReference type="PATRIC" id="fig|1303518.3.peg.2408"/>
<keyword evidence="8 12" id="KW-0560">Oxidoreductase</keyword>
<dbReference type="FunFam" id="3.40.50.10860:FF:000005">
    <property type="entry name" value="C-1-tetrahydrofolate synthase, cytoplasmic, putative"/>
    <property type="match status" value="1"/>
</dbReference>
<keyword evidence="4 12" id="KW-0028">Amino-acid biosynthesis</keyword>
<dbReference type="Gene3D" id="3.40.50.10860">
    <property type="entry name" value="Leucine Dehydrogenase, chain A, domain 1"/>
    <property type="match status" value="1"/>
</dbReference>
<evidence type="ECO:0000259" key="14">
    <source>
        <dbReference type="Pfam" id="PF02882"/>
    </source>
</evidence>
<dbReference type="SUPFAM" id="SSF51735">
    <property type="entry name" value="NAD(P)-binding Rossmann-fold domains"/>
    <property type="match status" value="1"/>
</dbReference>
<dbReference type="HAMAP" id="MF_01576">
    <property type="entry name" value="THF_DHG_CYH"/>
    <property type="match status" value="1"/>
</dbReference>
<dbReference type="PANTHER" id="PTHR48099:SF5">
    <property type="entry name" value="C-1-TETRAHYDROFOLATE SYNTHASE, CYTOPLASMIC"/>
    <property type="match status" value="1"/>
</dbReference>
<evidence type="ECO:0000256" key="4">
    <source>
        <dbReference type="ARBA" id="ARBA00022605"/>
    </source>
</evidence>
<keyword evidence="10 12" id="KW-0486">Methionine biosynthesis</keyword>
<dbReference type="GO" id="GO:0005829">
    <property type="term" value="C:cytosol"/>
    <property type="evidence" value="ECO:0007669"/>
    <property type="project" value="TreeGrafter"/>
</dbReference>
<dbReference type="InterPro" id="IPR046346">
    <property type="entry name" value="Aminoacid_DH-like_N_sf"/>
</dbReference>
<dbReference type="InterPro" id="IPR000672">
    <property type="entry name" value="THF_DH/CycHdrlase"/>
</dbReference>
<dbReference type="InParanoid" id="S0EW75"/>
<proteinExistence type="inferred from homology"/>
<dbReference type="FunCoup" id="S0EW75">
    <property type="interactions" value="369"/>
</dbReference>
<dbReference type="EC" id="1.5.1.5" evidence="12"/>
<dbReference type="RefSeq" id="WP_016483642.1">
    <property type="nucleotide sequence ID" value="NC_021487.1"/>
</dbReference>
<dbReference type="GO" id="GO:0006164">
    <property type="term" value="P:purine nucleotide biosynthetic process"/>
    <property type="evidence" value="ECO:0007669"/>
    <property type="project" value="UniProtKB-KW"/>
</dbReference>
<evidence type="ECO:0000256" key="12">
    <source>
        <dbReference type="HAMAP-Rule" id="MF_01576"/>
    </source>
</evidence>
<evidence type="ECO:0000256" key="8">
    <source>
        <dbReference type="ARBA" id="ARBA00023002"/>
    </source>
</evidence>
<evidence type="ECO:0000256" key="1">
    <source>
        <dbReference type="ARBA" id="ARBA00004777"/>
    </source>
</evidence>
<keyword evidence="9 12" id="KW-0368">Histidine biosynthesis</keyword>
<dbReference type="OrthoDB" id="9803580at2"/>
<dbReference type="EC" id="3.5.4.9" evidence="12"/>
<keyword evidence="3 12" id="KW-0554">One-carbon metabolism</keyword>
<evidence type="ECO:0000313" key="16">
    <source>
        <dbReference type="Proteomes" id="UP000014227"/>
    </source>
</evidence>
<keyword evidence="5 12" id="KW-0658">Purine biosynthesis</keyword>
<accession>S0EW75</accession>
<dbReference type="Gene3D" id="3.40.50.720">
    <property type="entry name" value="NAD(P)-binding Rossmann-like Domain"/>
    <property type="match status" value="1"/>
</dbReference>
<dbReference type="FunFam" id="3.40.50.720:FF:000094">
    <property type="entry name" value="Bifunctional protein FolD"/>
    <property type="match status" value="1"/>
</dbReference>
<keyword evidence="11 12" id="KW-0511">Multifunctional enzyme</keyword>
<comment type="subunit">
    <text evidence="2 12">Homodimer.</text>
</comment>
<dbReference type="GO" id="GO:0009086">
    <property type="term" value="P:methionine biosynthetic process"/>
    <property type="evidence" value="ECO:0007669"/>
    <property type="project" value="UniProtKB-KW"/>
</dbReference>
<dbReference type="KEGG" id="ccz:CCALI_02318"/>
<dbReference type="eggNOG" id="COG0190">
    <property type="taxonomic scope" value="Bacteria"/>
</dbReference>
<dbReference type="EMBL" id="HF951689">
    <property type="protein sequence ID" value="CCW36123.1"/>
    <property type="molecule type" value="Genomic_DNA"/>
</dbReference>
<evidence type="ECO:0000256" key="3">
    <source>
        <dbReference type="ARBA" id="ARBA00022563"/>
    </source>
</evidence>
<comment type="catalytic activity">
    <reaction evidence="12">
        <text>(6R)-5,10-methenyltetrahydrofolate + H2O = (6R)-10-formyltetrahydrofolate + H(+)</text>
        <dbReference type="Rhea" id="RHEA:23700"/>
        <dbReference type="ChEBI" id="CHEBI:15377"/>
        <dbReference type="ChEBI" id="CHEBI:15378"/>
        <dbReference type="ChEBI" id="CHEBI:57455"/>
        <dbReference type="ChEBI" id="CHEBI:195366"/>
        <dbReference type="EC" id="3.5.4.9"/>
    </reaction>
</comment>
<keyword evidence="16" id="KW-1185">Reference proteome</keyword>
<dbReference type="InterPro" id="IPR020631">
    <property type="entry name" value="THF_DH/CycHdrlase_NAD-bd_dom"/>
</dbReference>
<dbReference type="AlphaFoldDB" id="S0EW75"/>
<comment type="caution">
    <text evidence="12">Lacks conserved residue(s) required for the propagation of feature annotation.</text>
</comment>
<dbReference type="Pfam" id="PF00763">
    <property type="entry name" value="THF_DHG_CYH"/>
    <property type="match status" value="1"/>
</dbReference>
<dbReference type="NCBIfam" id="NF010783">
    <property type="entry name" value="PRK14186.1"/>
    <property type="match status" value="1"/>
</dbReference>
<dbReference type="InterPro" id="IPR036291">
    <property type="entry name" value="NAD(P)-bd_dom_sf"/>
</dbReference>
<comment type="pathway">
    <text evidence="1 12">One-carbon metabolism; tetrahydrofolate interconversion.</text>
</comment>
<feature type="domain" description="Tetrahydrofolate dehydrogenase/cyclohydrolase catalytic" evidence="13">
    <location>
        <begin position="12"/>
        <end position="127"/>
    </location>
</feature>
<sequence length="294" mass="31389">MSEQTERKATLLDGTATARAIRAEIAEAVRAFKQERGIVPHLAAVLIGDNPASETYVAMKQKACGWVGMESSVHRLPSDTTQEEAEALVERLNADPHVHGILVQHPLPKHLHETAVLDKVSVEKDIDGISRMSLGALVNGEPAFPACTPAGIIELLDRYRIPIEGKHAVVVGRSIILGKPMALLLLNRNATVTICHSRTPNLAEQTRQADILVAAVGRAEMITGDMIRPGAVVIDAGYNRVEGRSGDVGDVHFESAAQVASYITPVPGGVGPMTIAMLLRNTLLAAMGNYPATK</sequence>
<comment type="similarity">
    <text evidence="12">Belongs to the tetrahydrofolate dehydrogenase/cyclohydrolase family.</text>
</comment>
<dbReference type="STRING" id="454171.CP488_01777"/>
<evidence type="ECO:0000313" key="15">
    <source>
        <dbReference type="EMBL" id="CCW36123.1"/>
    </source>
</evidence>
<gene>
    <name evidence="12" type="primary">folD</name>
    <name evidence="15" type="ORF">CCALI_02318</name>
</gene>
<comment type="function">
    <text evidence="12">Catalyzes the oxidation of 5,10-methylenetetrahydrofolate to 5,10-methenyltetrahydrofolate and then the hydrolysis of 5,10-methenyltetrahydrofolate to 10-formyltetrahydrofolate.</text>
</comment>
<evidence type="ECO:0000256" key="6">
    <source>
        <dbReference type="ARBA" id="ARBA00022801"/>
    </source>
</evidence>
<dbReference type="CDD" id="cd01080">
    <property type="entry name" value="NAD_bind_m-THF_DH_Cyclohyd"/>
    <property type="match status" value="1"/>
</dbReference>
<name>S0EW75_CHTCT</name>
<keyword evidence="6 12" id="KW-0378">Hydrolase</keyword>
<keyword evidence="7 12" id="KW-0521">NADP</keyword>
<reference evidence="16" key="1">
    <citation type="submission" date="2013-03" db="EMBL/GenBank/DDBJ databases">
        <title>Genome sequence of Chthonomonas calidirosea, the first sequenced genome from the Armatimonadetes phylum (formally candidate division OP10).</title>
        <authorList>
            <person name="Lee K.C.Y."/>
            <person name="Morgan X.C."/>
            <person name="Dunfield P.F."/>
            <person name="Tamas I."/>
            <person name="Houghton K.M."/>
            <person name="Vyssotski M."/>
            <person name="Ryan J.L.J."/>
            <person name="Lagutin K."/>
            <person name="McDonald I.R."/>
            <person name="Stott M.B."/>
        </authorList>
    </citation>
    <scope>NUCLEOTIDE SEQUENCE [LARGE SCALE GENOMIC DNA]</scope>
    <source>
        <strain evidence="16">DSM 23976 / ICMP 18418 / T49</strain>
    </source>
</reference>
<dbReference type="PANTHER" id="PTHR48099">
    <property type="entry name" value="C-1-TETRAHYDROFOLATE SYNTHASE, CYTOPLASMIC-RELATED"/>
    <property type="match status" value="1"/>
</dbReference>
<dbReference type="InterPro" id="IPR020867">
    <property type="entry name" value="THF_DH/CycHdrlase_CS"/>
</dbReference>
<dbReference type="Pfam" id="PF02882">
    <property type="entry name" value="THF_DHG_CYH_C"/>
    <property type="match status" value="1"/>
</dbReference>
<dbReference type="InterPro" id="IPR020630">
    <property type="entry name" value="THF_DH/CycHdrlase_cat_dom"/>
</dbReference>
<dbReference type="GO" id="GO:0004488">
    <property type="term" value="F:methylenetetrahydrofolate dehydrogenase (NADP+) activity"/>
    <property type="evidence" value="ECO:0007669"/>
    <property type="project" value="UniProtKB-UniRule"/>
</dbReference>
<dbReference type="Proteomes" id="UP000014227">
    <property type="component" value="Chromosome I"/>
</dbReference>
<comment type="catalytic activity">
    <reaction evidence="12">
        <text>(6R)-5,10-methylene-5,6,7,8-tetrahydrofolate + NADP(+) = (6R)-5,10-methenyltetrahydrofolate + NADPH</text>
        <dbReference type="Rhea" id="RHEA:22812"/>
        <dbReference type="ChEBI" id="CHEBI:15636"/>
        <dbReference type="ChEBI" id="CHEBI:57455"/>
        <dbReference type="ChEBI" id="CHEBI:57783"/>
        <dbReference type="ChEBI" id="CHEBI:58349"/>
        <dbReference type="EC" id="1.5.1.5"/>
    </reaction>
</comment>
<evidence type="ECO:0000259" key="13">
    <source>
        <dbReference type="Pfam" id="PF00763"/>
    </source>
</evidence>
<feature type="binding site" evidence="12">
    <location>
        <begin position="172"/>
        <end position="174"/>
    </location>
    <ligand>
        <name>NADP(+)</name>
        <dbReference type="ChEBI" id="CHEBI:58349"/>
    </ligand>
</feature>
<evidence type="ECO:0000256" key="9">
    <source>
        <dbReference type="ARBA" id="ARBA00023102"/>
    </source>
</evidence>
<organism evidence="15 16">
    <name type="scientific">Chthonomonas calidirosea (strain DSM 23976 / ICMP 18418 / T49)</name>
    <dbReference type="NCBI Taxonomy" id="1303518"/>
    <lineage>
        <taxon>Bacteria</taxon>
        <taxon>Bacillati</taxon>
        <taxon>Armatimonadota</taxon>
        <taxon>Chthonomonadia</taxon>
        <taxon>Chthonomonadales</taxon>
        <taxon>Chthonomonadaceae</taxon>
        <taxon>Chthonomonas</taxon>
    </lineage>
</organism>
<feature type="domain" description="Tetrahydrofolate dehydrogenase/cyclohydrolase NAD(P)-binding" evidence="14">
    <location>
        <begin position="146"/>
        <end position="287"/>
    </location>
</feature>
<protein>
    <recommendedName>
        <fullName evidence="12">Bifunctional protein FolD</fullName>
    </recommendedName>
    <domain>
        <recommendedName>
            <fullName evidence="12">Methylenetetrahydrofolate dehydrogenase</fullName>
            <ecNumber evidence="12">1.5.1.5</ecNumber>
        </recommendedName>
    </domain>
    <domain>
        <recommendedName>
            <fullName evidence="12">Methenyltetrahydrofolate cyclohydrolase</fullName>
            <ecNumber evidence="12">3.5.4.9</ecNumber>
        </recommendedName>
    </domain>
</protein>